<sequence length="214" mass="22696">MVKARGSSEKAPDSVSEFERGMTLIEMVVSMTIFLIFIALVLSTTVTLAQSTTRTQLTAEASNQALSVFGAFDRQVRYADVILPPTKGASGAYYVSYRTPPGLTSGGGATCTQWRYSPTSALLESRTWTEKRTGAMPPYSLKMSQVIPRAGGKSPFELTPIAEGGPTMQSLTVTLKAGNDDLKAGAEMSTTFVARNSSSDAPDLDSACSAGEIK</sequence>
<name>A0A7Z0EH94_9MICO</name>
<dbReference type="EMBL" id="JACCFM010000001">
    <property type="protein sequence ID" value="NYJ21525.1"/>
    <property type="molecule type" value="Genomic_DNA"/>
</dbReference>
<proteinExistence type="predicted"/>
<dbReference type="NCBIfam" id="TIGR02532">
    <property type="entry name" value="IV_pilin_GFxxxE"/>
    <property type="match status" value="1"/>
</dbReference>
<dbReference type="InterPro" id="IPR012902">
    <property type="entry name" value="N_methyl_site"/>
</dbReference>
<dbReference type="PROSITE" id="PS00409">
    <property type="entry name" value="PROKAR_NTER_METHYL"/>
    <property type="match status" value="1"/>
</dbReference>
<organism evidence="3 4">
    <name type="scientific">Glaciibacter psychrotolerans</name>
    <dbReference type="NCBI Taxonomy" id="670054"/>
    <lineage>
        <taxon>Bacteria</taxon>
        <taxon>Bacillati</taxon>
        <taxon>Actinomycetota</taxon>
        <taxon>Actinomycetes</taxon>
        <taxon>Micrococcales</taxon>
        <taxon>Microbacteriaceae</taxon>
        <taxon>Glaciibacter</taxon>
    </lineage>
</organism>
<dbReference type="AlphaFoldDB" id="A0A7Z0EH94"/>
<dbReference type="Pfam" id="PF07963">
    <property type="entry name" value="N_methyl"/>
    <property type="match status" value="1"/>
</dbReference>
<reference evidence="3 4" key="1">
    <citation type="submission" date="2020-07" db="EMBL/GenBank/DDBJ databases">
        <title>Sequencing the genomes of 1000 actinobacteria strains.</title>
        <authorList>
            <person name="Klenk H.-P."/>
        </authorList>
    </citation>
    <scope>NUCLEOTIDE SEQUENCE [LARGE SCALE GENOMIC DNA]</scope>
    <source>
        <strain evidence="3 4">LI1</strain>
    </source>
</reference>
<keyword evidence="2" id="KW-0812">Transmembrane</keyword>
<keyword evidence="4" id="KW-1185">Reference proteome</keyword>
<protein>
    <submittedName>
        <fullName evidence="3">Prepilin-type N-terminal cleavage/methylation domain-containing protein</fullName>
    </submittedName>
</protein>
<keyword evidence="2" id="KW-1133">Transmembrane helix</keyword>
<dbReference type="RefSeq" id="WP_179580111.1">
    <property type="nucleotide sequence ID" value="NZ_JACCFM010000001.1"/>
</dbReference>
<evidence type="ECO:0000256" key="2">
    <source>
        <dbReference type="SAM" id="Phobius"/>
    </source>
</evidence>
<evidence type="ECO:0000313" key="3">
    <source>
        <dbReference type="EMBL" id="NYJ21525.1"/>
    </source>
</evidence>
<keyword evidence="2" id="KW-0472">Membrane</keyword>
<gene>
    <name evidence="3" type="ORF">HNR05_003316</name>
</gene>
<evidence type="ECO:0000256" key="1">
    <source>
        <dbReference type="SAM" id="MobiDB-lite"/>
    </source>
</evidence>
<comment type="caution">
    <text evidence="3">The sequence shown here is derived from an EMBL/GenBank/DDBJ whole genome shotgun (WGS) entry which is preliminary data.</text>
</comment>
<dbReference type="Proteomes" id="UP000537260">
    <property type="component" value="Unassembled WGS sequence"/>
</dbReference>
<accession>A0A7Z0EH94</accession>
<evidence type="ECO:0000313" key="4">
    <source>
        <dbReference type="Proteomes" id="UP000537260"/>
    </source>
</evidence>
<feature type="transmembrane region" description="Helical" evidence="2">
    <location>
        <begin position="21"/>
        <end position="42"/>
    </location>
</feature>
<feature type="region of interest" description="Disordered" evidence="1">
    <location>
        <begin position="195"/>
        <end position="214"/>
    </location>
</feature>